<protein>
    <submittedName>
        <fullName evidence="1">Uncharacterized protein</fullName>
    </submittedName>
</protein>
<accession>A0A7W9HAE7</accession>
<dbReference type="EMBL" id="JACHNE010000001">
    <property type="protein sequence ID" value="MBB5798618.1"/>
    <property type="molecule type" value="Genomic_DNA"/>
</dbReference>
<organism evidence="1 2">
    <name type="scientific">Streptomyces caelestis</name>
    <dbReference type="NCBI Taxonomy" id="36816"/>
    <lineage>
        <taxon>Bacteria</taxon>
        <taxon>Bacillati</taxon>
        <taxon>Actinomycetota</taxon>
        <taxon>Actinomycetes</taxon>
        <taxon>Kitasatosporales</taxon>
        <taxon>Streptomycetaceae</taxon>
        <taxon>Streptomyces</taxon>
    </lineage>
</organism>
<sequence>MCSTKDAPDQTAAVEKKSVLQQGDQYEVFSTLSRFRSDFYDCLP</sequence>
<dbReference type="AlphaFoldDB" id="A0A7W9HAE7"/>
<evidence type="ECO:0000313" key="2">
    <source>
        <dbReference type="Proteomes" id="UP000590647"/>
    </source>
</evidence>
<gene>
    <name evidence="1" type="ORF">HDA41_006582</name>
</gene>
<reference evidence="1 2" key="1">
    <citation type="submission" date="2020-08" db="EMBL/GenBank/DDBJ databases">
        <title>Sequencing the genomes of 1000 actinobacteria strains.</title>
        <authorList>
            <person name="Klenk H.-P."/>
        </authorList>
    </citation>
    <scope>NUCLEOTIDE SEQUENCE [LARGE SCALE GENOMIC DNA]</scope>
    <source>
        <strain evidence="1 2">DSM 40084</strain>
    </source>
</reference>
<keyword evidence="2" id="KW-1185">Reference proteome</keyword>
<evidence type="ECO:0000313" key="1">
    <source>
        <dbReference type="EMBL" id="MBB5798618.1"/>
    </source>
</evidence>
<proteinExistence type="predicted"/>
<name>A0A7W9HAE7_9ACTN</name>
<dbReference type="Proteomes" id="UP000590647">
    <property type="component" value="Unassembled WGS sequence"/>
</dbReference>
<comment type="caution">
    <text evidence="1">The sequence shown here is derived from an EMBL/GenBank/DDBJ whole genome shotgun (WGS) entry which is preliminary data.</text>
</comment>